<dbReference type="Proteomes" id="UP001055811">
    <property type="component" value="Linkage Group LG03"/>
</dbReference>
<comment type="caution">
    <text evidence="1">The sequence shown here is derived from an EMBL/GenBank/DDBJ whole genome shotgun (WGS) entry which is preliminary data.</text>
</comment>
<dbReference type="EMBL" id="CM042011">
    <property type="protein sequence ID" value="KAI3768789.1"/>
    <property type="molecule type" value="Genomic_DNA"/>
</dbReference>
<sequence>MYKYNNRAQVASFKANTCDTTEHEDAFFISFDSAVQTLSRVQLQKSIICNGVLMEETHGNGSSYPKDLPWQELKAKVGVDESIFEKKGIIQDHAKEDSGPGSGSASSIHHPQSTDNPQSKLMDNEMMIKKPEKEPRPLPHQQVPQPDDFPTQALEQL</sequence>
<gene>
    <name evidence="1" type="ORF">L2E82_19623</name>
</gene>
<accession>A0ACB9FBU5</accession>
<reference evidence="2" key="1">
    <citation type="journal article" date="2022" name="Mol. Ecol. Resour.">
        <title>The genomes of chicory, endive, great burdock and yacon provide insights into Asteraceae palaeo-polyploidization history and plant inulin production.</title>
        <authorList>
            <person name="Fan W."/>
            <person name="Wang S."/>
            <person name="Wang H."/>
            <person name="Wang A."/>
            <person name="Jiang F."/>
            <person name="Liu H."/>
            <person name="Zhao H."/>
            <person name="Xu D."/>
            <person name="Zhang Y."/>
        </authorList>
    </citation>
    <scope>NUCLEOTIDE SEQUENCE [LARGE SCALE GENOMIC DNA]</scope>
    <source>
        <strain evidence="2">cv. Punajuju</strain>
    </source>
</reference>
<reference evidence="1 2" key="2">
    <citation type="journal article" date="2022" name="Mol. Ecol. Resour.">
        <title>The genomes of chicory, endive, great burdock and yacon provide insights into Asteraceae paleo-polyploidization history and plant inulin production.</title>
        <authorList>
            <person name="Fan W."/>
            <person name="Wang S."/>
            <person name="Wang H."/>
            <person name="Wang A."/>
            <person name="Jiang F."/>
            <person name="Liu H."/>
            <person name="Zhao H."/>
            <person name="Xu D."/>
            <person name="Zhang Y."/>
        </authorList>
    </citation>
    <scope>NUCLEOTIDE SEQUENCE [LARGE SCALE GENOMIC DNA]</scope>
    <source>
        <strain evidence="2">cv. Punajuju</strain>
        <tissue evidence="1">Leaves</tissue>
    </source>
</reference>
<proteinExistence type="predicted"/>
<evidence type="ECO:0000313" key="1">
    <source>
        <dbReference type="EMBL" id="KAI3768789.1"/>
    </source>
</evidence>
<keyword evidence="2" id="KW-1185">Reference proteome</keyword>
<protein>
    <submittedName>
        <fullName evidence="1">Uncharacterized protein</fullName>
    </submittedName>
</protein>
<evidence type="ECO:0000313" key="2">
    <source>
        <dbReference type="Proteomes" id="UP001055811"/>
    </source>
</evidence>
<name>A0ACB9FBU5_CICIN</name>
<organism evidence="1 2">
    <name type="scientific">Cichorium intybus</name>
    <name type="common">Chicory</name>
    <dbReference type="NCBI Taxonomy" id="13427"/>
    <lineage>
        <taxon>Eukaryota</taxon>
        <taxon>Viridiplantae</taxon>
        <taxon>Streptophyta</taxon>
        <taxon>Embryophyta</taxon>
        <taxon>Tracheophyta</taxon>
        <taxon>Spermatophyta</taxon>
        <taxon>Magnoliopsida</taxon>
        <taxon>eudicotyledons</taxon>
        <taxon>Gunneridae</taxon>
        <taxon>Pentapetalae</taxon>
        <taxon>asterids</taxon>
        <taxon>campanulids</taxon>
        <taxon>Asterales</taxon>
        <taxon>Asteraceae</taxon>
        <taxon>Cichorioideae</taxon>
        <taxon>Cichorieae</taxon>
        <taxon>Cichoriinae</taxon>
        <taxon>Cichorium</taxon>
    </lineage>
</organism>